<dbReference type="Proteomes" id="UP001256827">
    <property type="component" value="Chromosome"/>
</dbReference>
<gene>
    <name evidence="3" type="ORF">RGB73_18680</name>
</gene>
<evidence type="ECO:0000313" key="3">
    <source>
        <dbReference type="EMBL" id="WNC12749.1"/>
    </source>
</evidence>
<name>A0ABY9SZP6_BREBE</name>
<feature type="region of interest" description="Disordered" evidence="1">
    <location>
        <begin position="71"/>
        <end position="96"/>
    </location>
</feature>
<dbReference type="RefSeq" id="WP_310764269.1">
    <property type="nucleotide sequence ID" value="NZ_CP134050.1"/>
</dbReference>
<evidence type="ECO:0000256" key="2">
    <source>
        <dbReference type="SAM" id="Phobius"/>
    </source>
</evidence>
<sequence length="96" mass="10417">MIAGELLQGMPASQLESLLNPETLMRATTEIDPAIHSFLKDPPGTAIKHGYFVGIAFAIIGFLSVLNTGPDKAERPKKSGHASFSPRGQSRIQWKE</sequence>
<keyword evidence="2" id="KW-1133">Transmembrane helix</keyword>
<proteinExistence type="predicted"/>
<feature type="compositionally biased region" description="Polar residues" evidence="1">
    <location>
        <begin position="86"/>
        <end position="96"/>
    </location>
</feature>
<keyword evidence="2" id="KW-0472">Membrane</keyword>
<accession>A0ABY9SZP6</accession>
<evidence type="ECO:0000256" key="1">
    <source>
        <dbReference type="SAM" id="MobiDB-lite"/>
    </source>
</evidence>
<keyword evidence="4" id="KW-1185">Reference proteome</keyword>
<reference evidence="3 4" key="1">
    <citation type="submission" date="2023-09" db="EMBL/GenBank/DDBJ databases">
        <title>Complete Genome and Methylome dissection of Bacillus brevis NEB573 original source of BbsI restriction endonuclease.</title>
        <authorList>
            <person name="Fomenkov A."/>
            <person name="Roberts R.D."/>
        </authorList>
    </citation>
    <scope>NUCLEOTIDE SEQUENCE [LARGE SCALE GENOMIC DNA]</scope>
    <source>
        <strain evidence="3 4">NEB573</strain>
    </source>
</reference>
<feature type="transmembrane region" description="Helical" evidence="2">
    <location>
        <begin position="49"/>
        <end position="69"/>
    </location>
</feature>
<protein>
    <submittedName>
        <fullName evidence="3">Uncharacterized protein</fullName>
    </submittedName>
</protein>
<organism evidence="3 4">
    <name type="scientific">Brevibacillus brevis</name>
    <name type="common">Bacillus brevis</name>
    <dbReference type="NCBI Taxonomy" id="1393"/>
    <lineage>
        <taxon>Bacteria</taxon>
        <taxon>Bacillati</taxon>
        <taxon>Bacillota</taxon>
        <taxon>Bacilli</taxon>
        <taxon>Bacillales</taxon>
        <taxon>Paenibacillaceae</taxon>
        <taxon>Brevibacillus</taxon>
    </lineage>
</organism>
<dbReference type="EMBL" id="CP134050">
    <property type="protein sequence ID" value="WNC12749.1"/>
    <property type="molecule type" value="Genomic_DNA"/>
</dbReference>
<evidence type="ECO:0000313" key="4">
    <source>
        <dbReference type="Proteomes" id="UP001256827"/>
    </source>
</evidence>
<keyword evidence="2" id="KW-0812">Transmembrane</keyword>